<sequence length="188" mass="20623">MTPSPIHRSPSLAASANPLPSGAPDTRRASTGDKGMPYYEKIRKDLREMLQRKKLLDRNLAVLEDQIAKSEATYLDETLNGNIIRGFDNYIKGTAARRRNAIGDADRVFSMSSATSMKATQQESEATSSQSQSASASTPSINQSDQKPPLLKKKTIKRRKGEDGSESPSDVETPGPKRVRISFSRQPT</sequence>
<dbReference type="OrthoDB" id="440324at2759"/>
<name>A0A3N4LAD7_9PEZI</name>
<evidence type="ECO:0000256" key="8">
    <source>
        <dbReference type="ARBA" id="ARBA00023242"/>
    </source>
</evidence>
<dbReference type="GO" id="GO:0006281">
    <property type="term" value="P:DNA repair"/>
    <property type="evidence" value="ECO:0007669"/>
    <property type="project" value="UniProtKB-UniRule"/>
</dbReference>
<feature type="region of interest" description="Disordered" evidence="11">
    <location>
        <begin position="113"/>
        <end position="188"/>
    </location>
</feature>
<dbReference type="InterPro" id="IPR015418">
    <property type="entry name" value="Eaf6"/>
</dbReference>
<accession>A0A3N4LAD7</accession>
<feature type="compositionally biased region" description="Low complexity" evidence="11">
    <location>
        <begin position="119"/>
        <end position="138"/>
    </location>
</feature>
<keyword evidence="8 9" id="KW-0539">Nucleus</keyword>
<dbReference type="STRING" id="1051890.A0A3N4LAD7"/>
<evidence type="ECO:0000256" key="1">
    <source>
        <dbReference type="ARBA" id="ARBA00004123"/>
    </source>
</evidence>
<evidence type="ECO:0000256" key="11">
    <source>
        <dbReference type="SAM" id="MobiDB-lite"/>
    </source>
</evidence>
<proteinExistence type="inferred from homology"/>
<feature type="coiled-coil region" evidence="10">
    <location>
        <begin position="39"/>
        <end position="73"/>
    </location>
</feature>
<protein>
    <recommendedName>
        <fullName evidence="3 9">Chromatin modification-related protein EAF6</fullName>
    </recommendedName>
</protein>
<evidence type="ECO:0000313" key="13">
    <source>
        <dbReference type="Proteomes" id="UP000267821"/>
    </source>
</evidence>
<dbReference type="GO" id="GO:0035267">
    <property type="term" value="C:NuA4 histone acetyltransferase complex"/>
    <property type="evidence" value="ECO:0007669"/>
    <property type="project" value="UniProtKB-UniRule"/>
</dbReference>
<evidence type="ECO:0000256" key="4">
    <source>
        <dbReference type="ARBA" id="ARBA00022853"/>
    </source>
</evidence>
<dbReference type="EMBL" id="ML121582">
    <property type="protein sequence ID" value="RPB19830.1"/>
    <property type="molecule type" value="Genomic_DNA"/>
</dbReference>
<gene>
    <name evidence="12" type="ORF">L211DRAFT_858916</name>
</gene>
<keyword evidence="9" id="KW-0227">DNA damage</keyword>
<keyword evidence="4 9" id="KW-0156">Chromatin regulator</keyword>
<keyword evidence="6 10" id="KW-0175">Coiled coil</keyword>
<evidence type="ECO:0000313" key="12">
    <source>
        <dbReference type="EMBL" id="RPB19830.1"/>
    </source>
</evidence>
<dbReference type="GO" id="GO:0006325">
    <property type="term" value="P:chromatin organization"/>
    <property type="evidence" value="ECO:0007669"/>
    <property type="project" value="UniProtKB-KW"/>
</dbReference>
<evidence type="ECO:0000256" key="10">
    <source>
        <dbReference type="SAM" id="Coils"/>
    </source>
</evidence>
<reference evidence="12 13" key="1">
    <citation type="journal article" date="2018" name="Nat. Ecol. Evol.">
        <title>Pezizomycetes genomes reveal the molecular basis of ectomycorrhizal truffle lifestyle.</title>
        <authorList>
            <person name="Murat C."/>
            <person name="Payen T."/>
            <person name="Noel B."/>
            <person name="Kuo A."/>
            <person name="Morin E."/>
            <person name="Chen J."/>
            <person name="Kohler A."/>
            <person name="Krizsan K."/>
            <person name="Balestrini R."/>
            <person name="Da Silva C."/>
            <person name="Montanini B."/>
            <person name="Hainaut M."/>
            <person name="Levati E."/>
            <person name="Barry K.W."/>
            <person name="Belfiori B."/>
            <person name="Cichocki N."/>
            <person name="Clum A."/>
            <person name="Dockter R.B."/>
            <person name="Fauchery L."/>
            <person name="Guy J."/>
            <person name="Iotti M."/>
            <person name="Le Tacon F."/>
            <person name="Lindquist E.A."/>
            <person name="Lipzen A."/>
            <person name="Malagnac F."/>
            <person name="Mello A."/>
            <person name="Molinier V."/>
            <person name="Miyauchi S."/>
            <person name="Poulain J."/>
            <person name="Riccioni C."/>
            <person name="Rubini A."/>
            <person name="Sitrit Y."/>
            <person name="Splivallo R."/>
            <person name="Traeger S."/>
            <person name="Wang M."/>
            <person name="Zifcakova L."/>
            <person name="Wipf D."/>
            <person name="Zambonelli A."/>
            <person name="Paolocci F."/>
            <person name="Nowrousian M."/>
            <person name="Ottonello S."/>
            <person name="Baldrian P."/>
            <person name="Spatafora J.W."/>
            <person name="Henrissat B."/>
            <person name="Nagy L.G."/>
            <person name="Aury J.M."/>
            <person name="Wincker P."/>
            <person name="Grigoriev I.V."/>
            <person name="Bonfante P."/>
            <person name="Martin F.M."/>
        </authorList>
    </citation>
    <scope>NUCLEOTIDE SEQUENCE [LARGE SCALE GENOMIC DNA]</scope>
    <source>
        <strain evidence="12 13">ATCC MYA-4762</strain>
    </source>
</reference>
<evidence type="ECO:0000256" key="3">
    <source>
        <dbReference type="ARBA" id="ARBA00018504"/>
    </source>
</evidence>
<keyword evidence="5 9" id="KW-0805">Transcription regulation</keyword>
<comment type="subunit">
    <text evidence="9">Component of the NuA4 histone acetyltransferase complex.</text>
</comment>
<evidence type="ECO:0000256" key="2">
    <source>
        <dbReference type="ARBA" id="ARBA00010916"/>
    </source>
</evidence>
<dbReference type="Proteomes" id="UP000267821">
    <property type="component" value="Unassembled WGS sequence"/>
</dbReference>
<dbReference type="PANTHER" id="PTHR13476">
    <property type="entry name" value="CHROMATIN MODIFICATION-RELATED PROTEIN MEAF6"/>
    <property type="match status" value="1"/>
</dbReference>
<evidence type="ECO:0000256" key="9">
    <source>
        <dbReference type="RuleBase" id="RU368022"/>
    </source>
</evidence>
<comment type="subcellular location">
    <subcellularLocation>
        <location evidence="1 9">Nucleus</location>
    </subcellularLocation>
</comment>
<keyword evidence="7 9" id="KW-0804">Transcription</keyword>
<organism evidence="12 13">
    <name type="scientific">Terfezia boudieri ATCC MYA-4762</name>
    <dbReference type="NCBI Taxonomy" id="1051890"/>
    <lineage>
        <taxon>Eukaryota</taxon>
        <taxon>Fungi</taxon>
        <taxon>Dikarya</taxon>
        <taxon>Ascomycota</taxon>
        <taxon>Pezizomycotina</taxon>
        <taxon>Pezizomycetes</taxon>
        <taxon>Pezizales</taxon>
        <taxon>Pezizaceae</taxon>
        <taxon>Terfezia</taxon>
    </lineage>
</organism>
<feature type="region of interest" description="Disordered" evidence="11">
    <location>
        <begin position="1"/>
        <end position="36"/>
    </location>
</feature>
<dbReference type="AlphaFoldDB" id="A0A3N4LAD7"/>
<keyword evidence="9" id="KW-0234">DNA repair</keyword>
<feature type="compositionally biased region" description="Basic residues" evidence="11">
    <location>
        <begin position="150"/>
        <end position="159"/>
    </location>
</feature>
<dbReference type="InParanoid" id="A0A3N4LAD7"/>
<comment type="function">
    <text evidence="9">Component of the NuA4 histone acetyltransferase complex which is involved in transcriptional activation of selected genes principally by acetylation of nucleosomal histone H4 and H2A. The NuA4 complex is also involved in DNA repair.</text>
</comment>
<evidence type="ECO:0000256" key="5">
    <source>
        <dbReference type="ARBA" id="ARBA00023015"/>
    </source>
</evidence>
<evidence type="ECO:0000256" key="6">
    <source>
        <dbReference type="ARBA" id="ARBA00023054"/>
    </source>
</evidence>
<dbReference type="Pfam" id="PF09340">
    <property type="entry name" value="NuA4"/>
    <property type="match status" value="1"/>
</dbReference>
<dbReference type="GO" id="GO:0005634">
    <property type="term" value="C:nucleus"/>
    <property type="evidence" value="ECO:0007669"/>
    <property type="project" value="UniProtKB-SubCell"/>
</dbReference>
<comment type="similarity">
    <text evidence="2 9">Belongs to the EAF6 family.</text>
</comment>
<keyword evidence="13" id="KW-1185">Reference proteome</keyword>
<evidence type="ECO:0000256" key="7">
    <source>
        <dbReference type="ARBA" id="ARBA00023163"/>
    </source>
</evidence>